<name>A0A9X7P640_9FIRM</name>
<dbReference type="InterPro" id="IPR032257">
    <property type="entry name" value="DUF4830"/>
</dbReference>
<evidence type="ECO:0000259" key="2">
    <source>
        <dbReference type="Pfam" id="PF16112"/>
    </source>
</evidence>
<gene>
    <name evidence="3" type="ORF">MOST_16450</name>
</gene>
<sequence>MIKENKQVFLAIVILVFGLVNMAGCSQKPIVENAHPATGVEETQPSPASQSASDTTPAAEALTQQEAAELFVHNLGYKIVTNSGANYDLQLPDTFKEEKNGVQIGELLKKRNEQSKQYGMDFSGYLGKQVTLYTYSVENKNKVVENIVLVMDGNEVVGFWIDNNMERPAFNVIVGAYEANVSR</sequence>
<dbReference type="Proteomes" id="UP000239430">
    <property type="component" value="Unassembled WGS sequence"/>
</dbReference>
<evidence type="ECO:0000256" key="1">
    <source>
        <dbReference type="SAM" id="MobiDB-lite"/>
    </source>
</evidence>
<feature type="region of interest" description="Disordered" evidence="1">
    <location>
        <begin position="37"/>
        <end position="59"/>
    </location>
</feature>
<protein>
    <recommendedName>
        <fullName evidence="2">DUF4830 domain-containing protein</fullName>
    </recommendedName>
</protein>
<keyword evidence="4" id="KW-1185">Reference proteome</keyword>
<organism evidence="3 4">
    <name type="scientific">Neomoorella stamsii</name>
    <dbReference type="NCBI Taxonomy" id="1266720"/>
    <lineage>
        <taxon>Bacteria</taxon>
        <taxon>Bacillati</taxon>
        <taxon>Bacillota</taxon>
        <taxon>Clostridia</taxon>
        <taxon>Neomoorellales</taxon>
        <taxon>Neomoorellaceae</taxon>
        <taxon>Neomoorella</taxon>
    </lineage>
</organism>
<feature type="compositionally biased region" description="Polar residues" evidence="1">
    <location>
        <begin position="41"/>
        <end position="54"/>
    </location>
</feature>
<reference evidence="3 4" key="1">
    <citation type="submission" date="2018-03" db="EMBL/GenBank/DDBJ databases">
        <title>Genome sequence of Moorella stamsii DSM 26217.</title>
        <authorList>
            <person name="Poehlein A."/>
            <person name="Daniel R."/>
        </authorList>
    </citation>
    <scope>NUCLEOTIDE SEQUENCE [LARGE SCALE GENOMIC DNA]</scope>
    <source>
        <strain evidence="4">DSM 26217</strain>
    </source>
</reference>
<comment type="caution">
    <text evidence="3">The sequence shown here is derived from an EMBL/GenBank/DDBJ whole genome shotgun (WGS) entry which is preliminary data.</text>
</comment>
<dbReference type="AlphaFoldDB" id="A0A9X7P640"/>
<proteinExistence type="predicted"/>
<accession>A0A9X7P640</accession>
<feature type="domain" description="DUF4830" evidence="2">
    <location>
        <begin position="73"/>
        <end position="161"/>
    </location>
</feature>
<dbReference type="Pfam" id="PF16112">
    <property type="entry name" value="DUF4830"/>
    <property type="match status" value="1"/>
</dbReference>
<evidence type="ECO:0000313" key="3">
    <source>
        <dbReference type="EMBL" id="PRR72751.1"/>
    </source>
</evidence>
<evidence type="ECO:0000313" key="4">
    <source>
        <dbReference type="Proteomes" id="UP000239430"/>
    </source>
</evidence>
<dbReference type="RefSeq" id="WP_054937215.1">
    <property type="nucleotide sequence ID" value="NZ_PVXL01000044.1"/>
</dbReference>
<dbReference type="EMBL" id="PVXL01000044">
    <property type="protein sequence ID" value="PRR72751.1"/>
    <property type="molecule type" value="Genomic_DNA"/>
</dbReference>